<dbReference type="RefSeq" id="XP_038076427.1">
    <property type="nucleotide sequence ID" value="XM_038220499.1"/>
</dbReference>
<dbReference type="SUPFAM" id="SSF50129">
    <property type="entry name" value="GroES-like"/>
    <property type="match status" value="1"/>
</dbReference>
<dbReference type="GeneID" id="119744532"/>
<dbReference type="InterPro" id="IPR013154">
    <property type="entry name" value="ADH-like_N"/>
</dbReference>
<dbReference type="SMART" id="SM00829">
    <property type="entry name" value="PKS_ER"/>
    <property type="match status" value="1"/>
</dbReference>
<dbReference type="GO" id="GO:0016491">
    <property type="term" value="F:oxidoreductase activity"/>
    <property type="evidence" value="ECO:0007669"/>
    <property type="project" value="InterPro"/>
</dbReference>
<name>A0A914BLT2_PATMI</name>
<dbReference type="InterPro" id="IPR020843">
    <property type="entry name" value="ER"/>
</dbReference>
<organism evidence="2 3">
    <name type="scientific">Patiria miniata</name>
    <name type="common">Bat star</name>
    <name type="synonym">Asterina miniata</name>
    <dbReference type="NCBI Taxonomy" id="46514"/>
    <lineage>
        <taxon>Eukaryota</taxon>
        <taxon>Metazoa</taxon>
        <taxon>Echinodermata</taxon>
        <taxon>Eleutherozoa</taxon>
        <taxon>Asterozoa</taxon>
        <taxon>Asteroidea</taxon>
        <taxon>Valvatacea</taxon>
        <taxon>Valvatida</taxon>
        <taxon>Asterinidae</taxon>
        <taxon>Patiria</taxon>
    </lineage>
</organism>
<evidence type="ECO:0000259" key="1">
    <source>
        <dbReference type="SMART" id="SM00829"/>
    </source>
</evidence>
<dbReference type="Gene3D" id="3.90.180.10">
    <property type="entry name" value="Medium-chain alcohol dehydrogenases, catalytic domain"/>
    <property type="match status" value="1"/>
</dbReference>
<dbReference type="Pfam" id="PF08240">
    <property type="entry name" value="ADH_N"/>
    <property type="match status" value="1"/>
</dbReference>
<dbReference type="Proteomes" id="UP000887568">
    <property type="component" value="Unplaced"/>
</dbReference>
<evidence type="ECO:0000313" key="2">
    <source>
        <dbReference type="EnsemblMetazoa" id="XP_038076427.1"/>
    </source>
</evidence>
<sequence>MKSVFLDRGPEGKRQNAILNTNVPVPEPAEGQVLIQVKSCGLSLVRVDILEELQLGKECLPIGREVAGVITKIGGGVTRCKVGDEVASLLPVDATCSGCAEYCVANEYDIVIKPMRVSFHDAAAGIGDSVRAFTALHYLARVCAGDTVLVINGATSSGTIAMQLAQHWGAKVLATASSQEERIFLESFKPELAQVIETDQSKKYALIQQCIEETGGLGVDCILDDGVSMFPKEEEDPALSPRKQKKLRTLPTKHEVISALGVGGRWVTTQADLQIDPPDSRLLHMRCASVSYLNHAVWNLSCGQLGRYLHILQSAIDKLADGVLRPNISRCVSLDEACEAYNKLPSQTIGKTVIEM</sequence>
<dbReference type="OMA" id="AHHWGAK"/>
<accession>A0A914BLT2</accession>
<dbReference type="InterPro" id="IPR036291">
    <property type="entry name" value="NAD(P)-bd_dom_sf"/>
</dbReference>
<protein>
    <recommendedName>
        <fullName evidence="1">Enoyl reductase (ER) domain-containing protein</fullName>
    </recommendedName>
</protein>
<dbReference type="InterPro" id="IPR042633">
    <property type="entry name" value="CRYZL1"/>
</dbReference>
<feature type="domain" description="Enoyl reductase (ER)" evidence="1">
    <location>
        <begin position="12"/>
        <end position="354"/>
    </location>
</feature>
<proteinExistence type="predicted"/>
<dbReference type="EnsemblMetazoa" id="XM_038220499.1">
    <property type="protein sequence ID" value="XP_038076427.1"/>
    <property type="gene ID" value="LOC119744532"/>
</dbReference>
<dbReference type="Gene3D" id="3.40.50.720">
    <property type="entry name" value="NAD(P)-binding Rossmann-like Domain"/>
    <property type="match status" value="1"/>
</dbReference>
<dbReference type="PANTHER" id="PTHR44461:SF1">
    <property type="entry name" value="QUINONE OXIDOREDUCTASE-LIKE PROTEIN 1"/>
    <property type="match status" value="1"/>
</dbReference>
<dbReference type="OrthoDB" id="3509362at2759"/>
<dbReference type="AlphaFoldDB" id="A0A914BLT2"/>
<dbReference type="InterPro" id="IPR011032">
    <property type="entry name" value="GroES-like_sf"/>
</dbReference>
<evidence type="ECO:0000313" key="3">
    <source>
        <dbReference type="Proteomes" id="UP000887568"/>
    </source>
</evidence>
<dbReference type="SUPFAM" id="SSF51735">
    <property type="entry name" value="NAD(P)-binding Rossmann-fold domains"/>
    <property type="match status" value="1"/>
</dbReference>
<reference evidence="2" key="1">
    <citation type="submission" date="2022-11" db="UniProtKB">
        <authorList>
            <consortium name="EnsemblMetazoa"/>
        </authorList>
    </citation>
    <scope>IDENTIFICATION</scope>
</reference>
<keyword evidence="3" id="KW-1185">Reference proteome</keyword>
<dbReference type="PANTHER" id="PTHR44461">
    <property type="entry name" value="QUINONE OXIDOREDUCTASE-LIKE PROTEIN 1"/>
    <property type="match status" value="1"/>
</dbReference>
<dbReference type="CDD" id="cd05195">
    <property type="entry name" value="enoyl_red"/>
    <property type="match status" value="1"/>
</dbReference>